<protein>
    <submittedName>
        <fullName evidence="2">Uncharacterized protein</fullName>
    </submittedName>
</protein>
<evidence type="ECO:0000313" key="2">
    <source>
        <dbReference type="EMBL" id="KAJ5484909.1"/>
    </source>
</evidence>
<proteinExistence type="predicted"/>
<keyword evidence="3" id="KW-1185">Reference proteome</keyword>
<reference evidence="2" key="2">
    <citation type="journal article" date="2023" name="IMA Fungus">
        <title>Comparative genomic study of the Penicillium genus elucidates a diverse pangenome and 15 lateral gene transfer events.</title>
        <authorList>
            <person name="Petersen C."/>
            <person name="Sorensen T."/>
            <person name="Nielsen M.R."/>
            <person name="Sondergaard T.E."/>
            <person name="Sorensen J.L."/>
            <person name="Fitzpatrick D.A."/>
            <person name="Frisvad J.C."/>
            <person name="Nielsen K.L."/>
        </authorList>
    </citation>
    <scope>NUCLEOTIDE SEQUENCE</scope>
    <source>
        <strain evidence="2">IBT 30728</strain>
    </source>
</reference>
<sequence length="77" mass="8490">MKFTRKTWGYPTESPDDSKAGRRHFGEILSFDLHWASQNLAGPEPQTDVDLADNWIQGTQVPAGIALGLDESTDTNS</sequence>
<comment type="caution">
    <text evidence="2">The sequence shown here is derived from an EMBL/GenBank/DDBJ whole genome shotgun (WGS) entry which is preliminary data.</text>
</comment>
<gene>
    <name evidence="2" type="ORF">N7539_004897</name>
</gene>
<name>A0A9W9X685_9EURO</name>
<reference evidence="2" key="1">
    <citation type="submission" date="2022-12" db="EMBL/GenBank/DDBJ databases">
        <authorList>
            <person name="Petersen C."/>
        </authorList>
    </citation>
    <scope>NUCLEOTIDE SEQUENCE</scope>
    <source>
        <strain evidence="2">IBT 30728</strain>
    </source>
</reference>
<evidence type="ECO:0000256" key="1">
    <source>
        <dbReference type="SAM" id="MobiDB-lite"/>
    </source>
</evidence>
<organism evidence="2 3">
    <name type="scientific">Penicillium diatomitis</name>
    <dbReference type="NCBI Taxonomy" id="2819901"/>
    <lineage>
        <taxon>Eukaryota</taxon>
        <taxon>Fungi</taxon>
        <taxon>Dikarya</taxon>
        <taxon>Ascomycota</taxon>
        <taxon>Pezizomycotina</taxon>
        <taxon>Eurotiomycetes</taxon>
        <taxon>Eurotiomycetidae</taxon>
        <taxon>Eurotiales</taxon>
        <taxon>Aspergillaceae</taxon>
        <taxon>Penicillium</taxon>
    </lineage>
</organism>
<dbReference type="GeneID" id="81624748"/>
<dbReference type="AlphaFoldDB" id="A0A9W9X685"/>
<dbReference type="EMBL" id="JAPWDQ010000005">
    <property type="protein sequence ID" value="KAJ5484909.1"/>
    <property type="molecule type" value="Genomic_DNA"/>
</dbReference>
<evidence type="ECO:0000313" key="3">
    <source>
        <dbReference type="Proteomes" id="UP001148312"/>
    </source>
</evidence>
<dbReference type="RefSeq" id="XP_056789693.1">
    <property type="nucleotide sequence ID" value="XM_056934499.1"/>
</dbReference>
<feature type="region of interest" description="Disordered" evidence="1">
    <location>
        <begin position="1"/>
        <end position="21"/>
    </location>
</feature>
<accession>A0A9W9X685</accession>
<dbReference type="Proteomes" id="UP001148312">
    <property type="component" value="Unassembled WGS sequence"/>
</dbReference>